<organism evidence="4 5">
    <name type="scientific">Bifidobacterium commune</name>
    <dbReference type="NCBI Taxonomy" id="1505727"/>
    <lineage>
        <taxon>Bacteria</taxon>
        <taxon>Bacillati</taxon>
        <taxon>Actinomycetota</taxon>
        <taxon>Actinomycetes</taxon>
        <taxon>Bifidobacteriales</taxon>
        <taxon>Bifidobacteriaceae</taxon>
        <taxon>Bifidobacterium</taxon>
    </lineage>
</organism>
<dbReference type="CDD" id="cd00198">
    <property type="entry name" value="vWFA"/>
    <property type="match status" value="1"/>
</dbReference>
<dbReference type="EMBL" id="FMBL01000001">
    <property type="protein sequence ID" value="SCC78544.1"/>
    <property type="molecule type" value="Genomic_DNA"/>
</dbReference>
<dbReference type="InterPro" id="IPR002035">
    <property type="entry name" value="VWF_A"/>
</dbReference>
<keyword evidence="2" id="KW-0812">Transmembrane</keyword>
<dbReference type="OrthoDB" id="9814325at2"/>
<protein>
    <submittedName>
        <fullName evidence="4">Ca-activated chloride channel family protein</fullName>
    </submittedName>
</protein>
<keyword evidence="5" id="KW-1185">Reference proteome</keyword>
<evidence type="ECO:0000256" key="1">
    <source>
        <dbReference type="SAM" id="MobiDB-lite"/>
    </source>
</evidence>
<sequence>MNLDSISNVRLAPALGWTAGLAITVIMIGFAIAVVVVHMRSKGHSDETLWSCIRRCAICLVIAALALTPSTITSTTSRAINTTDIIVATDVTGSMAVNDAHYGSENTLTRLDAAKKAVDDLTDIYENSSFAAVRFGVSATLDVPLTPDTWAIRSWADGLKPEPTSVSTGSSLDSPIDPLLVTLKSIRQAHPEDHIVLYYISDGEQTDAKSRRTFSSLRQYLDDAFTIAVGSPEGGQVPEIKATPDDHSHSSLGTGSTTSEGWVTDPSTGQPGISKMNVENLKTIADEISGKNIVLDATHRLDKRSVASASRRFRTIETPKRRDRVTPVVWPLSIILAVLLTMELAAWLSLTRRQL</sequence>
<keyword evidence="2" id="KW-0472">Membrane</keyword>
<dbReference type="Gene3D" id="3.40.50.410">
    <property type="entry name" value="von Willebrand factor, type A domain"/>
    <property type="match status" value="1"/>
</dbReference>
<feature type="region of interest" description="Disordered" evidence="1">
    <location>
        <begin position="231"/>
        <end position="274"/>
    </location>
</feature>
<feature type="domain" description="VWFA" evidence="3">
    <location>
        <begin position="84"/>
        <end position="288"/>
    </location>
</feature>
<keyword evidence="2" id="KW-1133">Transmembrane helix</keyword>
<name>A0A1C4H0T8_9BIFI</name>
<evidence type="ECO:0000313" key="5">
    <source>
        <dbReference type="Proteomes" id="UP000242610"/>
    </source>
</evidence>
<dbReference type="SUPFAM" id="SSF53300">
    <property type="entry name" value="vWA-like"/>
    <property type="match status" value="1"/>
</dbReference>
<dbReference type="InterPro" id="IPR036465">
    <property type="entry name" value="vWFA_dom_sf"/>
</dbReference>
<feature type="compositionally biased region" description="Low complexity" evidence="1">
    <location>
        <begin position="250"/>
        <end position="259"/>
    </location>
</feature>
<evidence type="ECO:0000256" key="2">
    <source>
        <dbReference type="SAM" id="Phobius"/>
    </source>
</evidence>
<gene>
    <name evidence="4" type="ORF">GA0061077_0313</name>
</gene>
<feature type="transmembrane region" description="Helical" evidence="2">
    <location>
        <begin position="15"/>
        <end position="37"/>
    </location>
</feature>
<feature type="transmembrane region" description="Helical" evidence="2">
    <location>
        <begin position="328"/>
        <end position="350"/>
    </location>
</feature>
<evidence type="ECO:0000259" key="3">
    <source>
        <dbReference type="PROSITE" id="PS50234"/>
    </source>
</evidence>
<dbReference type="AlphaFoldDB" id="A0A1C4H0T8"/>
<dbReference type="PROSITE" id="PS50234">
    <property type="entry name" value="VWFA"/>
    <property type="match status" value="1"/>
</dbReference>
<proteinExistence type="predicted"/>
<dbReference type="STRING" id="1505727.GA0061077_0313"/>
<reference evidence="5" key="1">
    <citation type="submission" date="2016-08" db="EMBL/GenBank/DDBJ databases">
        <authorList>
            <person name="Varghese N."/>
            <person name="Submissions Spin"/>
        </authorList>
    </citation>
    <scope>NUCLEOTIDE SEQUENCE [LARGE SCALE GENOMIC DNA]</scope>
    <source>
        <strain evidence="5">R-52791</strain>
    </source>
</reference>
<accession>A0A1C4H0T8</accession>
<dbReference type="Proteomes" id="UP000242610">
    <property type="component" value="Unassembled WGS sequence"/>
</dbReference>
<evidence type="ECO:0000313" key="4">
    <source>
        <dbReference type="EMBL" id="SCC78544.1"/>
    </source>
</evidence>